<evidence type="ECO:0000313" key="3">
    <source>
        <dbReference type="EMBL" id="KAK8934672.1"/>
    </source>
</evidence>
<reference evidence="3 4" key="1">
    <citation type="journal article" date="2022" name="Nat. Plants">
        <title>Genomes of leafy and leafless Platanthera orchids illuminate the evolution of mycoheterotrophy.</title>
        <authorList>
            <person name="Li M.H."/>
            <person name="Liu K.W."/>
            <person name="Li Z."/>
            <person name="Lu H.C."/>
            <person name="Ye Q.L."/>
            <person name="Zhang D."/>
            <person name="Wang J.Y."/>
            <person name="Li Y.F."/>
            <person name="Zhong Z.M."/>
            <person name="Liu X."/>
            <person name="Yu X."/>
            <person name="Liu D.K."/>
            <person name="Tu X.D."/>
            <person name="Liu B."/>
            <person name="Hao Y."/>
            <person name="Liao X.Y."/>
            <person name="Jiang Y.T."/>
            <person name="Sun W.H."/>
            <person name="Chen J."/>
            <person name="Chen Y.Q."/>
            <person name="Ai Y."/>
            <person name="Zhai J.W."/>
            <person name="Wu S.S."/>
            <person name="Zhou Z."/>
            <person name="Hsiao Y.Y."/>
            <person name="Wu W.L."/>
            <person name="Chen Y.Y."/>
            <person name="Lin Y.F."/>
            <person name="Hsu J.L."/>
            <person name="Li C.Y."/>
            <person name="Wang Z.W."/>
            <person name="Zhao X."/>
            <person name="Zhong W.Y."/>
            <person name="Ma X.K."/>
            <person name="Ma L."/>
            <person name="Huang J."/>
            <person name="Chen G.Z."/>
            <person name="Huang M.Z."/>
            <person name="Huang L."/>
            <person name="Peng D.H."/>
            <person name="Luo Y.B."/>
            <person name="Zou S.Q."/>
            <person name="Chen S.P."/>
            <person name="Lan S."/>
            <person name="Tsai W.C."/>
            <person name="Van de Peer Y."/>
            <person name="Liu Z.J."/>
        </authorList>
    </citation>
    <scope>NUCLEOTIDE SEQUENCE [LARGE SCALE GENOMIC DNA]</scope>
    <source>
        <strain evidence="3">Lor287</strain>
    </source>
</reference>
<keyword evidence="4" id="KW-1185">Reference proteome</keyword>
<dbReference type="PANTHER" id="PTHR22891">
    <property type="entry name" value="EUKARYOTIC TRANSLATION INITIATION FACTOR 2C"/>
    <property type="match status" value="1"/>
</dbReference>
<dbReference type="InterPro" id="IPR012337">
    <property type="entry name" value="RNaseH-like_sf"/>
</dbReference>
<name>A0AAP0BAJ2_9ASPA</name>
<dbReference type="Pfam" id="PF02171">
    <property type="entry name" value="Piwi"/>
    <property type="match status" value="1"/>
</dbReference>
<dbReference type="InterPro" id="IPR003165">
    <property type="entry name" value="Piwi"/>
</dbReference>
<dbReference type="Gene3D" id="3.30.420.10">
    <property type="entry name" value="Ribonuclease H-like superfamily/Ribonuclease H"/>
    <property type="match status" value="1"/>
</dbReference>
<gene>
    <name evidence="3" type="primary">AGO1B</name>
    <name evidence="3" type="ORF">KSP39_PZI014547</name>
</gene>
<proteinExistence type="predicted"/>
<organism evidence="3 4">
    <name type="scientific">Platanthera zijinensis</name>
    <dbReference type="NCBI Taxonomy" id="2320716"/>
    <lineage>
        <taxon>Eukaryota</taxon>
        <taxon>Viridiplantae</taxon>
        <taxon>Streptophyta</taxon>
        <taxon>Embryophyta</taxon>
        <taxon>Tracheophyta</taxon>
        <taxon>Spermatophyta</taxon>
        <taxon>Magnoliopsida</taxon>
        <taxon>Liliopsida</taxon>
        <taxon>Asparagales</taxon>
        <taxon>Orchidaceae</taxon>
        <taxon>Orchidoideae</taxon>
        <taxon>Orchideae</taxon>
        <taxon>Orchidinae</taxon>
        <taxon>Platanthera</taxon>
    </lineage>
</organism>
<evidence type="ECO:0000259" key="2">
    <source>
        <dbReference type="PROSITE" id="PS50822"/>
    </source>
</evidence>
<dbReference type="Proteomes" id="UP001418222">
    <property type="component" value="Unassembled WGS sequence"/>
</dbReference>
<dbReference type="InterPro" id="IPR036397">
    <property type="entry name" value="RNaseH_sf"/>
</dbReference>
<dbReference type="Gene3D" id="3.40.50.2300">
    <property type="match status" value="1"/>
</dbReference>
<evidence type="ECO:0000313" key="4">
    <source>
        <dbReference type="Proteomes" id="UP001418222"/>
    </source>
</evidence>
<dbReference type="EMBL" id="JBBWWQ010000012">
    <property type="protein sequence ID" value="KAK8934672.1"/>
    <property type="molecule type" value="Genomic_DNA"/>
</dbReference>
<accession>A0AAP0BAJ2</accession>
<feature type="region of interest" description="Disordered" evidence="1">
    <location>
        <begin position="372"/>
        <end position="392"/>
    </location>
</feature>
<sequence length="458" mass="50781">MLRRGGLRPTPQARLCACFDNIGCRLLDAMNFTTVEAHILLPPQLKYHETGREKDCLPRVGHWNMINKKVVNGGRVNNWSCINLCHELAKMWWTSGMEFAQDPLIPPIFARLEQVERALKAHYQDAMSILCKQHKELDLLIVILPDNNGFLYGGCVSRLAEDNQNWLKITLCIGVAPLPLQKILRLVERAVRHSGEITKYAGLVCAHAHRQELIQDLFKVDSDPKHENSPGGMITILPGAPKPLLPGCRSPNTICLLSAAQQPHNHCFFSVGGSSSPFIGTSKPAHYHMLYDENKLTADGRQTLTNNICYIYTRCTQSIFVDIFSFLVELPPTYYPHLAAFRARFYMEPETQDNGSVASVTAERAAAADGAHDAHATHKLKREVPGPCSRPFSNRPDRLPPLSADCSAASPFLPTSIRGFIFSPACLQPAYGLTASSPSLSRGSTPLPLSLFYSLFLP</sequence>
<dbReference type="PROSITE" id="PS50822">
    <property type="entry name" value="PIWI"/>
    <property type="match status" value="1"/>
</dbReference>
<feature type="domain" description="Piwi" evidence="2">
    <location>
        <begin position="280"/>
        <end position="348"/>
    </location>
</feature>
<dbReference type="AlphaFoldDB" id="A0AAP0BAJ2"/>
<evidence type="ECO:0000256" key="1">
    <source>
        <dbReference type="SAM" id="MobiDB-lite"/>
    </source>
</evidence>
<dbReference type="GO" id="GO:0003676">
    <property type="term" value="F:nucleic acid binding"/>
    <property type="evidence" value="ECO:0007669"/>
    <property type="project" value="InterPro"/>
</dbReference>
<protein>
    <submittedName>
        <fullName evidence="3">Protein argonaute 1B</fullName>
    </submittedName>
</protein>
<comment type="caution">
    <text evidence="3">The sequence shown here is derived from an EMBL/GenBank/DDBJ whole genome shotgun (WGS) entry which is preliminary data.</text>
</comment>
<dbReference type="SUPFAM" id="SSF53098">
    <property type="entry name" value="Ribonuclease H-like"/>
    <property type="match status" value="2"/>
</dbReference>